<gene>
    <name evidence="10" type="ORF">L9F63_022124</name>
</gene>
<organism evidence="10 11">
    <name type="scientific">Diploptera punctata</name>
    <name type="common">Pacific beetle cockroach</name>
    <dbReference type="NCBI Taxonomy" id="6984"/>
    <lineage>
        <taxon>Eukaryota</taxon>
        <taxon>Metazoa</taxon>
        <taxon>Ecdysozoa</taxon>
        <taxon>Arthropoda</taxon>
        <taxon>Hexapoda</taxon>
        <taxon>Insecta</taxon>
        <taxon>Pterygota</taxon>
        <taxon>Neoptera</taxon>
        <taxon>Polyneoptera</taxon>
        <taxon>Dictyoptera</taxon>
        <taxon>Blattodea</taxon>
        <taxon>Blaberoidea</taxon>
        <taxon>Blaberidae</taxon>
        <taxon>Diplopterinae</taxon>
        <taxon>Diploptera</taxon>
    </lineage>
</organism>
<keyword evidence="7" id="KW-0539">Nucleus</keyword>
<evidence type="ECO:0000256" key="5">
    <source>
        <dbReference type="ARBA" id="ARBA00022833"/>
    </source>
</evidence>
<dbReference type="InterPro" id="IPR056807">
    <property type="entry name" value="LIM_FHL1/2/3/5_N"/>
</dbReference>
<evidence type="ECO:0000313" key="10">
    <source>
        <dbReference type="EMBL" id="KAJ9583530.1"/>
    </source>
</evidence>
<feature type="domain" description="LIM zinc-binding" evidence="9">
    <location>
        <begin position="28"/>
        <end position="88"/>
    </location>
</feature>
<comment type="caution">
    <text evidence="10">The sequence shown here is derived from an EMBL/GenBank/DDBJ whole genome shotgun (WGS) entry which is preliminary data.</text>
</comment>
<evidence type="ECO:0000256" key="6">
    <source>
        <dbReference type="ARBA" id="ARBA00023038"/>
    </source>
</evidence>
<feature type="non-terminal residue" evidence="10">
    <location>
        <position position="243"/>
    </location>
</feature>
<keyword evidence="5 8" id="KW-0862">Zinc</keyword>
<keyword evidence="3" id="KW-0677">Repeat</keyword>
<dbReference type="GO" id="GO:0030018">
    <property type="term" value="C:Z disc"/>
    <property type="evidence" value="ECO:0007669"/>
    <property type="project" value="TreeGrafter"/>
</dbReference>
<dbReference type="PANTHER" id="PTHR24205">
    <property type="entry name" value="FOUR AND A HALF LIM DOMAINS PROTEIN"/>
    <property type="match status" value="1"/>
</dbReference>
<dbReference type="GO" id="GO:0008270">
    <property type="term" value="F:zinc ion binding"/>
    <property type="evidence" value="ECO:0007669"/>
    <property type="project" value="UniProtKB-KW"/>
</dbReference>
<dbReference type="Pfam" id="PF00412">
    <property type="entry name" value="LIM"/>
    <property type="match status" value="1"/>
</dbReference>
<evidence type="ECO:0000259" key="9">
    <source>
        <dbReference type="PROSITE" id="PS50023"/>
    </source>
</evidence>
<protein>
    <recommendedName>
        <fullName evidence="9">LIM zinc-binding domain-containing protein</fullName>
    </recommendedName>
</protein>
<keyword evidence="4" id="KW-0863">Zinc-finger</keyword>
<dbReference type="PANTHER" id="PTHR24205:SF4">
    <property type="entry name" value="PROTEIN ESPINAS"/>
    <property type="match status" value="1"/>
</dbReference>
<dbReference type="InterPro" id="IPR001781">
    <property type="entry name" value="Znf_LIM"/>
</dbReference>
<keyword evidence="11" id="KW-1185">Reference proteome</keyword>
<evidence type="ECO:0000256" key="2">
    <source>
        <dbReference type="ARBA" id="ARBA00022723"/>
    </source>
</evidence>
<evidence type="ECO:0000313" key="11">
    <source>
        <dbReference type="Proteomes" id="UP001233999"/>
    </source>
</evidence>
<dbReference type="AlphaFoldDB" id="A0AAD7ZN75"/>
<dbReference type="EMBL" id="JASPKZ010007572">
    <property type="protein sequence ID" value="KAJ9583530.1"/>
    <property type="molecule type" value="Genomic_DNA"/>
</dbReference>
<dbReference type="FunFam" id="2.10.110.10:FF:000005">
    <property type="entry name" value="Testin isoform 1"/>
    <property type="match status" value="1"/>
</dbReference>
<dbReference type="Gene3D" id="2.10.110.10">
    <property type="entry name" value="Cysteine Rich Protein"/>
    <property type="match status" value="2"/>
</dbReference>
<keyword evidence="6 8" id="KW-0440">LIM domain</keyword>
<reference evidence="10" key="2">
    <citation type="submission" date="2023-05" db="EMBL/GenBank/DDBJ databases">
        <authorList>
            <person name="Fouks B."/>
        </authorList>
    </citation>
    <scope>NUCLEOTIDE SEQUENCE</scope>
    <source>
        <strain evidence="10">Stay&amp;Tobe</strain>
        <tissue evidence="10">Testes</tissue>
    </source>
</reference>
<proteinExistence type="predicted"/>
<evidence type="ECO:0000256" key="3">
    <source>
        <dbReference type="ARBA" id="ARBA00022737"/>
    </source>
</evidence>
<accession>A0AAD7ZN75</accession>
<reference evidence="10" key="1">
    <citation type="journal article" date="2023" name="IScience">
        <title>Live-bearing cockroach genome reveals convergent evolutionary mechanisms linked to viviparity in insects and beyond.</title>
        <authorList>
            <person name="Fouks B."/>
            <person name="Harrison M.C."/>
            <person name="Mikhailova A.A."/>
            <person name="Marchal E."/>
            <person name="English S."/>
            <person name="Carruthers M."/>
            <person name="Jennings E.C."/>
            <person name="Chiamaka E.L."/>
            <person name="Frigard R.A."/>
            <person name="Pippel M."/>
            <person name="Attardo G.M."/>
            <person name="Benoit J.B."/>
            <person name="Bornberg-Bauer E."/>
            <person name="Tobe S.S."/>
        </authorList>
    </citation>
    <scope>NUCLEOTIDE SEQUENCE</scope>
    <source>
        <strain evidence="10">Stay&amp;Tobe</strain>
    </source>
</reference>
<dbReference type="Pfam" id="PF25076">
    <property type="entry name" value="LIM_FHL2-3_N"/>
    <property type="match status" value="1"/>
</dbReference>
<dbReference type="SMART" id="SM00132">
    <property type="entry name" value="LIM"/>
    <property type="match status" value="2"/>
</dbReference>
<evidence type="ECO:0000256" key="7">
    <source>
        <dbReference type="ARBA" id="ARBA00023242"/>
    </source>
</evidence>
<keyword evidence="2 8" id="KW-0479">Metal-binding</keyword>
<evidence type="ECO:0000256" key="4">
    <source>
        <dbReference type="ARBA" id="ARBA00022771"/>
    </source>
</evidence>
<evidence type="ECO:0000256" key="8">
    <source>
        <dbReference type="PROSITE-ProRule" id="PRU00125"/>
    </source>
</evidence>
<evidence type="ECO:0000256" key="1">
    <source>
        <dbReference type="ARBA" id="ARBA00004123"/>
    </source>
</evidence>
<dbReference type="CDD" id="cd09417">
    <property type="entry name" value="LIM2_LIMPETin_like"/>
    <property type="match status" value="1"/>
</dbReference>
<dbReference type="GO" id="GO:0005634">
    <property type="term" value="C:nucleus"/>
    <property type="evidence" value="ECO:0007669"/>
    <property type="project" value="UniProtKB-SubCell"/>
</dbReference>
<dbReference type="PROSITE" id="PS50023">
    <property type="entry name" value="LIM_DOMAIN_2"/>
    <property type="match status" value="1"/>
</dbReference>
<name>A0AAD7ZN75_DIPPU</name>
<comment type="subcellular location">
    <subcellularLocation>
        <location evidence="1">Nucleus</location>
    </subcellularLocation>
</comment>
<feature type="non-terminal residue" evidence="10">
    <location>
        <position position="1"/>
    </location>
</feature>
<dbReference type="Proteomes" id="UP001233999">
    <property type="component" value="Unassembled WGS sequence"/>
</dbReference>
<sequence>VNPNVRILYKDSRRDLTKAVKILKTKLKLKEITEQLIFSGEYTKAMSKDWHSGHFCCWQCDESLTGQRYVLRDDHPYCIKCYESVFANVCEECNKTIGIDSKDLSYKDKHWHEACFLCNKCRVLWLTSSSGPKQTRSTAETVMMPSSHPDAMAVERSSELEYIEFYDFITFYYVLAEKFETRLHLTTKTVGEDRIKKAKENNEDVAVLSTFLPSPEDGKKKNIFECALKEGCLLGDPKKAIAA</sequence>
<dbReference type="GO" id="GO:0003712">
    <property type="term" value="F:transcription coregulator activity"/>
    <property type="evidence" value="ECO:0007669"/>
    <property type="project" value="TreeGrafter"/>
</dbReference>
<dbReference type="SUPFAM" id="SSF57716">
    <property type="entry name" value="Glucocorticoid receptor-like (DNA-binding domain)"/>
    <property type="match status" value="1"/>
</dbReference>